<proteinExistence type="predicted"/>
<organism evidence="1 2">
    <name type="scientific">Blautia hominis</name>
    <dbReference type="NCBI Taxonomy" id="2025493"/>
    <lineage>
        <taxon>Bacteria</taxon>
        <taxon>Bacillati</taxon>
        <taxon>Bacillota</taxon>
        <taxon>Clostridia</taxon>
        <taxon>Lachnospirales</taxon>
        <taxon>Lachnospiraceae</taxon>
        <taxon>Blautia</taxon>
    </lineage>
</organism>
<evidence type="ECO:0000313" key="2">
    <source>
        <dbReference type="Proteomes" id="UP001600943"/>
    </source>
</evidence>
<dbReference type="EMBL" id="BAABYW010000001">
    <property type="protein sequence ID" value="GAA6410299.1"/>
    <property type="molecule type" value="Genomic_DNA"/>
</dbReference>
<accession>A0ABQ0BFU4</accession>
<protein>
    <submittedName>
        <fullName evidence="1">Uncharacterized protein</fullName>
    </submittedName>
</protein>
<dbReference type="Proteomes" id="UP001600943">
    <property type="component" value="Unassembled WGS sequence"/>
</dbReference>
<reference evidence="1 2" key="1">
    <citation type="submission" date="2024-04" db="EMBL/GenBank/DDBJ databases">
        <title>Defined microbial consortia suppress multidrug-resistant proinflammatory Enterobacteriaceae via ecological control.</title>
        <authorList>
            <person name="Furuichi M."/>
            <person name="Kawaguchi T."/>
            <person name="Pust M."/>
            <person name="Yasuma K."/>
            <person name="Plichta D."/>
            <person name="Hasegawa N."/>
            <person name="Ohya T."/>
            <person name="Bhattarai S."/>
            <person name="Sasajima S."/>
            <person name="Aoto Y."/>
            <person name="Tuganbaev T."/>
            <person name="Yaginuma M."/>
            <person name="Ueda M."/>
            <person name="Okahashi N."/>
            <person name="Amafuji K."/>
            <person name="Kiridooshi Y."/>
            <person name="Sugita K."/>
            <person name="Strazar M."/>
            <person name="Skelly A."/>
            <person name="Suda W."/>
            <person name="Hattori M."/>
            <person name="Nakamoto N."/>
            <person name="Caballero S."/>
            <person name="Norman J."/>
            <person name="Olle B."/>
            <person name="Tanoue T."/>
            <person name="Arita M."/>
            <person name="Bucci V."/>
            <person name="Atarashi K."/>
            <person name="Xavier R."/>
            <person name="Honda K."/>
        </authorList>
    </citation>
    <scope>NUCLEOTIDE SEQUENCE [LARGE SCALE GENOMIC DNA]</scope>
    <source>
        <strain evidence="2">k04-0078-D8-1</strain>
    </source>
</reference>
<comment type="caution">
    <text evidence="1">The sequence shown here is derived from an EMBL/GenBank/DDBJ whole genome shotgun (WGS) entry which is preliminary data.</text>
</comment>
<keyword evidence="2" id="KW-1185">Reference proteome</keyword>
<gene>
    <name evidence="1" type="ORF">K040078D81_44160</name>
</gene>
<sequence length="103" mass="11552">MLGDISGLENIYIVCGYTDMRKSFYGLWAIIEDQLKMALHRPVLSSFSVEKTGQDPSFVPGNVIRTFSLFPHLYKGFLKICADKTNYLKPQMRAISSSSSGHS</sequence>
<name>A0ABQ0BFU4_9FIRM</name>
<evidence type="ECO:0000313" key="1">
    <source>
        <dbReference type="EMBL" id="GAA6410299.1"/>
    </source>
</evidence>